<dbReference type="InterPro" id="IPR036526">
    <property type="entry name" value="C-N_Hydrolase_sf"/>
</dbReference>
<evidence type="ECO:0000256" key="2">
    <source>
        <dbReference type="ARBA" id="ARBA00022801"/>
    </source>
</evidence>
<dbReference type="GO" id="GO:0006528">
    <property type="term" value="P:asparagine metabolic process"/>
    <property type="evidence" value="ECO:0007669"/>
    <property type="project" value="TreeGrafter"/>
</dbReference>
<dbReference type="PANTHER" id="PTHR23088:SF30">
    <property type="entry name" value="OMEGA-AMIDASE NIT2"/>
    <property type="match status" value="1"/>
</dbReference>
<dbReference type="Gene3D" id="3.60.110.10">
    <property type="entry name" value="Carbon-nitrogen hydrolase"/>
    <property type="match status" value="1"/>
</dbReference>
<dbReference type="GO" id="GO:0006541">
    <property type="term" value="P:glutamine metabolic process"/>
    <property type="evidence" value="ECO:0007669"/>
    <property type="project" value="TreeGrafter"/>
</dbReference>
<organism evidence="4 5">
    <name type="scientific">Lentihominibacter faecis</name>
    <dbReference type="NCBI Taxonomy" id="2764712"/>
    <lineage>
        <taxon>Bacteria</taxon>
        <taxon>Bacillati</taxon>
        <taxon>Bacillota</taxon>
        <taxon>Clostridia</taxon>
        <taxon>Peptostreptococcales</taxon>
        <taxon>Anaerovoracaceae</taxon>
        <taxon>Lentihominibacter</taxon>
    </lineage>
</organism>
<dbReference type="GO" id="GO:0050152">
    <property type="term" value="F:omega-amidase activity"/>
    <property type="evidence" value="ECO:0007669"/>
    <property type="project" value="TreeGrafter"/>
</dbReference>
<dbReference type="Pfam" id="PF00795">
    <property type="entry name" value="CN_hydrolase"/>
    <property type="match status" value="1"/>
</dbReference>
<dbReference type="AlphaFoldDB" id="A0A923NB91"/>
<accession>A0A923NB91</accession>
<dbReference type="PANTHER" id="PTHR23088">
    <property type="entry name" value="NITRILASE-RELATED"/>
    <property type="match status" value="1"/>
</dbReference>
<dbReference type="PROSITE" id="PS50263">
    <property type="entry name" value="CN_HYDROLASE"/>
    <property type="match status" value="1"/>
</dbReference>
<dbReference type="RefSeq" id="WP_249286364.1">
    <property type="nucleotide sequence ID" value="NZ_JACRWC010000037.1"/>
</dbReference>
<dbReference type="InterPro" id="IPR001110">
    <property type="entry name" value="UPF0012_CS"/>
</dbReference>
<name>A0A923NB91_9FIRM</name>
<gene>
    <name evidence="4" type="ORF">H8876_02355</name>
</gene>
<evidence type="ECO:0000259" key="3">
    <source>
        <dbReference type="PROSITE" id="PS50263"/>
    </source>
</evidence>
<evidence type="ECO:0000313" key="5">
    <source>
        <dbReference type="Proteomes" id="UP000644115"/>
    </source>
</evidence>
<dbReference type="InterPro" id="IPR003010">
    <property type="entry name" value="C-N_Hydrolase"/>
</dbReference>
<dbReference type="GO" id="GO:0006107">
    <property type="term" value="P:oxaloacetate metabolic process"/>
    <property type="evidence" value="ECO:0007669"/>
    <property type="project" value="TreeGrafter"/>
</dbReference>
<dbReference type="EMBL" id="JACRWC010000037">
    <property type="protein sequence ID" value="MBC5998848.1"/>
    <property type="molecule type" value="Genomic_DNA"/>
</dbReference>
<dbReference type="InterPro" id="IPR045254">
    <property type="entry name" value="Nit1/2_C-N_Hydrolase"/>
</dbReference>
<sequence>MRMFKLALCQIKGSFDKKESMATVTRYVETAAENGAQVISLPEMWNCPYSNDYFREYAEAEDGPTVKFLSDLAAKNDIYLIGGSIPELDGGKVYNTSFSFDRSGQIIGKHRKVHLFDIDVKGGIRFMESDTLTAGKDMTILDTEFGKIGVAICYDVRFPEWFRKMALAGAKLIVLPAAFNMTTGPAHWDITMRVRALDNQVYFAANSPARDENGPYVAYGNSCIASPWGDFIAHADEKESILYGDIDLDYEDSVREQLPLLKHRRPELY</sequence>
<dbReference type="CDD" id="cd07572">
    <property type="entry name" value="nit"/>
    <property type="match status" value="1"/>
</dbReference>
<comment type="caution">
    <text evidence="4">The sequence shown here is derived from an EMBL/GenBank/DDBJ whole genome shotgun (WGS) entry which is preliminary data.</text>
</comment>
<proteinExistence type="inferred from homology"/>
<feature type="domain" description="CN hydrolase" evidence="3">
    <location>
        <begin position="4"/>
        <end position="248"/>
    </location>
</feature>
<keyword evidence="5" id="KW-1185">Reference proteome</keyword>
<keyword evidence="2 4" id="KW-0378">Hydrolase</keyword>
<dbReference type="Proteomes" id="UP000644115">
    <property type="component" value="Unassembled WGS sequence"/>
</dbReference>
<dbReference type="PROSITE" id="PS01227">
    <property type="entry name" value="UPF0012"/>
    <property type="match status" value="1"/>
</dbReference>
<reference evidence="4" key="1">
    <citation type="submission" date="2020-08" db="EMBL/GenBank/DDBJ databases">
        <authorList>
            <person name="Liu C."/>
            <person name="Sun Q."/>
        </authorList>
    </citation>
    <scope>NUCLEOTIDE SEQUENCE</scope>
    <source>
        <strain evidence="4">BX16</strain>
    </source>
</reference>
<comment type="similarity">
    <text evidence="1">Belongs to the carbon-nitrogen hydrolase superfamily. NIT1/NIT2 family.</text>
</comment>
<evidence type="ECO:0000256" key="1">
    <source>
        <dbReference type="ARBA" id="ARBA00010613"/>
    </source>
</evidence>
<evidence type="ECO:0000313" key="4">
    <source>
        <dbReference type="EMBL" id="MBC5998848.1"/>
    </source>
</evidence>
<dbReference type="SUPFAM" id="SSF56317">
    <property type="entry name" value="Carbon-nitrogen hydrolase"/>
    <property type="match status" value="1"/>
</dbReference>
<protein>
    <submittedName>
        <fullName evidence="4">Carbon-nitrogen hydrolase family protein</fullName>
    </submittedName>
</protein>